<keyword evidence="7" id="KW-0067">ATP-binding</keyword>
<dbReference type="InterPro" id="IPR049730">
    <property type="entry name" value="SNF2/RAD54-like_C"/>
</dbReference>
<dbReference type="InterPro" id="IPR027417">
    <property type="entry name" value="P-loop_NTPase"/>
</dbReference>
<accession>A0A839QTR9</accession>
<keyword evidence="2" id="KW-0862">Zinc</keyword>
<dbReference type="PROSITE" id="PS50966">
    <property type="entry name" value="ZF_SWIM"/>
    <property type="match status" value="1"/>
</dbReference>
<dbReference type="GO" id="GO:0005524">
    <property type="term" value="F:ATP binding"/>
    <property type="evidence" value="ECO:0007669"/>
    <property type="project" value="InterPro"/>
</dbReference>
<dbReference type="EMBL" id="JACHWP010000010">
    <property type="protein sequence ID" value="MBB3023704.1"/>
    <property type="molecule type" value="Genomic_DNA"/>
</dbReference>
<protein>
    <submittedName>
        <fullName evidence="7">Superfamily II DNA or RNA helicase</fullName>
    </submittedName>
</protein>
<name>A0A839QTR9_9MICO</name>
<dbReference type="Proteomes" id="UP000568050">
    <property type="component" value="Unassembled WGS sequence"/>
</dbReference>
<feature type="region of interest" description="Disordered" evidence="3">
    <location>
        <begin position="113"/>
        <end position="154"/>
    </location>
</feature>
<evidence type="ECO:0000256" key="2">
    <source>
        <dbReference type="PROSITE-ProRule" id="PRU00325"/>
    </source>
</evidence>
<keyword evidence="7" id="KW-0547">Nucleotide-binding</keyword>
<reference evidence="7 8" key="1">
    <citation type="submission" date="2020-08" db="EMBL/GenBank/DDBJ databases">
        <title>Sequencing the genomes of 1000 actinobacteria strains.</title>
        <authorList>
            <person name="Klenk H.-P."/>
        </authorList>
    </citation>
    <scope>NUCLEOTIDE SEQUENCE [LARGE SCALE GENOMIC DNA]</scope>
    <source>
        <strain evidence="7 8">DSM 23040</strain>
    </source>
</reference>
<evidence type="ECO:0000313" key="7">
    <source>
        <dbReference type="EMBL" id="MBB3023704.1"/>
    </source>
</evidence>
<keyword evidence="1" id="KW-0378">Hydrolase</keyword>
<gene>
    <name evidence="7" type="ORF">FHX50_002005</name>
</gene>
<feature type="compositionally biased region" description="Low complexity" evidence="3">
    <location>
        <begin position="119"/>
        <end position="132"/>
    </location>
</feature>
<feature type="domain" description="Helicase ATP-binding" evidence="5">
    <location>
        <begin position="693"/>
        <end position="885"/>
    </location>
</feature>
<feature type="compositionally biased region" description="Basic and acidic residues" evidence="3">
    <location>
        <begin position="135"/>
        <end position="153"/>
    </location>
</feature>
<feature type="region of interest" description="Disordered" evidence="3">
    <location>
        <begin position="321"/>
        <end position="340"/>
    </location>
</feature>
<keyword evidence="8" id="KW-1185">Reference proteome</keyword>
<dbReference type="SUPFAM" id="SSF52540">
    <property type="entry name" value="P-loop containing nucleoside triphosphate hydrolases"/>
    <property type="match status" value="2"/>
</dbReference>
<evidence type="ECO:0000256" key="3">
    <source>
        <dbReference type="SAM" id="MobiDB-lite"/>
    </source>
</evidence>
<dbReference type="InterPro" id="IPR001650">
    <property type="entry name" value="Helicase_C-like"/>
</dbReference>
<dbReference type="SMART" id="SM00490">
    <property type="entry name" value="HELICc"/>
    <property type="match status" value="1"/>
</dbReference>
<dbReference type="PANTHER" id="PTHR10799">
    <property type="entry name" value="SNF2/RAD54 HELICASE FAMILY"/>
    <property type="match status" value="1"/>
</dbReference>
<feature type="domain" description="Helicase C-terminal" evidence="6">
    <location>
        <begin position="1010"/>
        <end position="1154"/>
    </location>
</feature>
<dbReference type="InterPro" id="IPR038718">
    <property type="entry name" value="SNF2-like_sf"/>
</dbReference>
<feature type="region of interest" description="Disordered" evidence="3">
    <location>
        <begin position="728"/>
        <end position="756"/>
    </location>
</feature>
<dbReference type="PROSITE" id="PS51192">
    <property type="entry name" value="HELICASE_ATP_BIND_1"/>
    <property type="match status" value="1"/>
</dbReference>
<dbReference type="PROSITE" id="PS51194">
    <property type="entry name" value="HELICASE_CTER"/>
    <property type="match status" value="1"/>
</dbReference>
<organism evidence="7 8">
    <name type="scientific">Helcobacillus massiliensis</name>
    <dbReference type="NCBI Taxonomy" id="521392"/>
    <lineage>
        <taxon>Bacteria</taxon>
        <taxon>Bacillati</taxon>
        <taxon>Actinomycetota</taxon>
        <taxon>Actinomycetes</taxon>
        <taxon>Micrococcales</taxon>
        <taxon>Dermabacteraceae</taxon>
        <taxon>Helcobacillus</taxon>
    </lineage>
</organism>
<comment type="caution">
    <text evidence="7">The sequence shown here is derived from an EMBL/GenBank/DDBJ whole genome shotgun (WGS) entry which is preliminary data.</text>
</comment>
<dbReference type="InterPro" id="IPR007527">
    <property type="entry name" value="Znf_SWIM"/>
</dbReference>
<dbReference type="GO" id="GO:0016787">
    <property type="term" value="F:hydrolase activity"/>
    <property type="evidence" value="ECO:0007669"/>
    <property type="project" value="UniProtKB-KW"/>
</dbReference>
<keyword evidence="7" id="KW-0347">Helicase</keyword>
<feature type="compositionally biased region" description="Gly residues" evidence="3">
    <location>
        <begin position="733"/>
        <end position="750"/>
    </location>
</feature>
<feature type="domain" description="SWIM-type" evidence="4">
    <location>
        <begin position="60"/>
        <end position="102"/>
    </location>
</feature>
<dbReference type="InterPro" id="IPR000330">
    <property type="entry name" value="SNF2_N"/>
</dbReference>
<dbReference type="Pfam" id="PF00176">
    <property type="entry name" value="SNF2-rel_dom"/>
    <property type="match status" value="1"/>
</dbReference>
<dbReference type="GO" id="GO:0004386">
    <property type="term" value="F:helicase activity"/>
    <property type="evidence" value="ECO:0007669"/>
    <property type="project" value="UniProtKB-KW"/>
</dbReference>
<evidence type="ECO:0000259" key="6">
    <source>
        <dbReference type="PROSITE" id="PS51194"/>
    </source>
</evidence>
<sequence>MAENPALPVIDHTHLQRRFGDTVLERAEGLIRRGQVLHADWSPENGSIDAMVQGTDPQPYSQTIKLRRAAGDPSRWSVTLAHCSCPVRLDCKHSAAVLLDIARDAAALAAADRLRGGSADTTTGTRPAGTTRHAGRTEHAGHLDHPEHAERPATPEWRTALSSLLRDEPREQEQPTPLAIGFELDAEKIDKRPFEWGQEPAAAEHIAAGKPLFVKIRPLKAGKRNNWVRSGLSWRTFEFRMRSLGYVPEQADALHRIFAAAESERSHVSGTVEHLWLNSINTDMLWEALHRAREAGVAFVGLGSVKDVELADRAAVDLRLSRPGEEQADGSAAPDEPGDLALRPVLTMDGEEMEIGRALGAHGALAVTHMTRAKQPKFSIRIGGMNEPMPTQLQSLLARPEPLVIPAEDRDMFLLEAYPRLQRTVPVTTRDDSIDLPQIRPATLELTASYGKEDSLNLDWAWRYHDPERTLPMNQQVGARRTIEHEDAVLAQVRMLWPTAGGTATERLHGVDTAEFTTTVLDQLMEMDFVEVRITGTRHAYRELDDAPHVRVTQTESPGKNDWFDLGFHITIDGREIPFPTLFVALAKGQSKVLMPDKTFFSLERPEFDALRELIQSGEQMQEWEPDVQRISRYQMDLWDDIEAVAQEAETAATWDAAVGRLRTLTDLEDVPAPDGLNAQLRPYQRDGLTWLGFLWRHGLGGILADDMGLGKTLQALALIAHARERQAAGDEPVGGEGPVGAPSGGGGDGSAHSPGAASRPFLVVAPSSVLGVWQEEAARFTPGLRVGVIDQTRRARGTWVEDEADGFDILITSYTILRIDADDFARLDYDGVILDEAQFVKNRASRVHQAAARLQAPFRLAITGTPMENSLADLWSLLSLTATGLFPSPITFREQFTKPIESGEHPERVDVLRRRIRPFMLRRTKELVAKDLPAKQEQVLSVELEKQHRKLYDSVLQRERKKVLGLLDDIDKNRFIVFRSLTLLRMLALDPGIVDETEHEGVESSKLNSLFEHLEEVLSEGHRVLVFSQFTSFLRRVAGQLEQRGVAFSYLDGSTRNRGGVIEEFREGANPVFLISLKAGGFGLTLTEADYVFLLDPWWNPAAEAQAVDRAHRIGQQRNVMVYRMVAQDTIEEKVLQLQQKKAALFSSLTDGGDAFAETLSADDIRGLLEG</sequence>
<evidence type="ECO:0000259" key="5">
    <source>
        <dbReference type="PROSITE" id="PS51192"/>
    </source>
</evidence>
<keyword evidence="2" id="KW-0479">Metal-binding</keyword>
<dbReference type="SMART" id="SM00487">
    <property type="entry name" value="DEXDc"/>
    <property type="match status" value="1"/>
</dbReference>
<evidence type="ECO:0000313" key="8">
    <source>
        <dbReference type="Proteomes" id="UP000568050"/>
    </source>
</evidence>
<dbReference type="Pfam" id="PF00271">
    <property type="entry name" value="Helicase_C"/>
    <property type="match status" value="1"/>
</dbReference>
<dbReference type="Gene3D" id="3.40.50.10810">
    <property type="entry name" value="Tandem AAA-ATPase domain"/>
    <property type="match status" value="1"/>
</dbReference>
<dbReference type="RefSeq" id="WP_246371009.1">
    <property type="nucleotide sequence ID" value="NZ_CBCSFZ010000063.1"/>
</dbReference>
<proteinExistence type="predicted"/>
<dbReference type="GO" id="GO:0008270">
    <property type="term" value="F:zinc ion binding"/>
    <property type="evidence" value="ECO:0007669"/>
    <property type="project" value="UniProtKB-KW"/>
</dbReference>
<evidence type="ECO:0000256" key="1">
    <source>
        <dbReference type="ARBA" id="ARBA00022801"/>
    </source>
</evidence>
<evidence type="ECO:0000259" key="4">
    <source>
        <dbReference type="PROSITE" id="PS50966"/>
    </source>
</evidence>
<dbReference type="InterPro" id="IPR014001">
    <property type="entry name" value="Helicase_ATP-bd"/>
</dbReference>
<dbReference type="AlphaFoldDB" id="A0A839QTR9"/>
<dbReference type="CDD" id="cd18793">
    <property type="entry name" value="SF2_C_SNF"/>
    <property type="match status" value="1"/>
</dbReference>
<keyword evidence="2" id="KW-0863">Zinc-finger</keyword>
<dbReference type="Gene3D" id="3.40.50.300">
    <property type="entry name" value="P-loop containing nucleotide triphosphate hydrolases"/>
    <property type="match status" value="1"/>
</dbReference>